<dbReference type="CDD" id="cd17536">
    <property type="entry name" value="REC_YesN-like"/>
    <property type="match status" value="1"/>
</dbReference>
<evidence type="ECO:0000256" key="4">
    <source>
        <dbReference type="ARBA" id="ARBA00023163"/>
    </source>
</evidence>
<dbReference type="Proteomes" id="UP000182624">
    <property type="component" value="Unassembled WGS sequence"/>
</dbReference>
<feature type="domain" description="HTH araC/xylS-type" evidence="7">
    <location>
        <begin position="432"/>
        <end position="530"/>
    </location>
</feature>
<dbReference type="EMBL" id="FOXO01000007">
    <property type="protein sequence ID" value="SFP73338.1"/>
    <property type="molecule type" value="Genomic_DNA"/>
</dbReference>
<name>A0A1I5SRP3_9FIRM</name>
<keyword evidence="2" id="KW-0805">Transcription regulation</keyword>
<dbReference type="Gene3D" id="3.40.50.2300">
    <property type="match status" value="1"/>
</dbReference>
<dbReference type="SMART" id="SM00448">
    <property type="entry name" value="REC"/>
    <property type="match status" value="1"/>
</dbReference>
<dbReference type="SUPFAM" id="SSF52172">
    <property type="entry name" value="CheY-like"/>
    <property type="match status" value="1"/>
</dbReference>
<dbReference type="Pfam" id="PF17853">
    <property type="entry name" value="GGDEF_2"/>
    <property type="match status" value="1"/>
</dbReference>
<dbReference type="InterPro" id="IPR018060">
    <property type="entry name" value="HTH_AraC"/>
</dbReference>
<feature type="modified residue" description="4-aspartylphosphate" evidence="6">
    <location>
        <position position="55"/>
    </location>
</feature>
<proteinExistence type="predicted"/>
<reference evidence="10" key="1">
    <citation type="submission" date="2016-10" db="EMBL/GenBank/DDBJ databases">
        <authorList>
            <person name="Varghese N."/>
            <person name="Submissions S."/>
        </authorList>
    </citation>
    <scope>NUCLEOTIDE SEQUENCE [LARGE SCALE GENOMIC DNA]</scope>
    <source>
        <strain evidence="10">P18</strain>
    </source>
</reference>
<dbReference type="GO" id="GO:0000160">
    <property type="term" value="P:phosphorelay signal transduction system"/>
    <property type="evidence" value="ECO:0007669"/>
    <property type="project" value="InterPro"/>
</dbReference>
<sequence>MYRVMIADDEGIVIDSMKFIIEKEFGQLCQVEFAKSGRKVIELAESFRPDIAVIDIHMPGINGIDAIKEMKRFCTNTVFIVMSAYDKFDYAKEAIKLGVLEYITKPMERIKVITVLKKAMEQIDSEREKRSNELLIKEKLETVEPIIENGLIYDILLQEHFEEDIDSYRAILGMNENYGCMLAIVCGDSQEGNHMTNAVGSSVKISGKYQEIREGVRTFFDCKIGNVMANKIAVLLPLEKESLDYNERTEIIDRAREMARFLKKKTEISFRVGIGGVKPLRELAESYKEALNALIATTGSVAHVDDLTISCGYEDDYPKDLEKPMFDAVSKGDQNGTLVYAEKYADWMCQRAVDGDLMSMRLKVLEFSLYAEHLAYQNGGQTYKYSGRNNYLPEIMELDSPLEIKKWFIDKMSGACQNVISKREERSNSIMKTAMDYIKDNFHKDISLDDVSRVVNISPYYFSKIFKEENGLNFIEYLTNVRIEKAKKLLEESDLSIKEICISCGYTDPNYFSRSFKKNVGVTPTEYKDRF</sequence>
<dbReference type="InterPro" id="IPR001789">
    <property type="entry name" value="Sig_transdc_resp-reg_receiver"/>
</dbReference>
<accession>A0A1I5SRP3</accession>
<dbReference type="InterPro" id="IPR020449">
    <property type="entry name" value="Tscrpt_reg_AraC-type_HTH"/>
</dbReference>
<dbReference type="InterPro" id="IPR011006">
    <property type="entry name" value="CheY-like_superfamily"/>
</dbReference>
<evidence type="ECO:0000259" key="8">
    <source>
        <dbReference type="PROSITE" id="PS50110"/>
    </source>
</evidence>
<keyword evidence="3" id="KW-0238">DNA-binding</keyword>
<dbReference type="InterPro" id="IPR018062">
    <property type="entry name" value="HTH_AraC-typ_CS"/>
</dbReference>
<dbReference type="PROSITE" id="PS50110">
    <property type="entry name" value="RESPONSE_REGULATORY"/>
    <property type="match status" value="1"/>
</dbReference>
<evidence type="ECO:0000313" key="9">
    <source>
        <dbReference type="EMBL" id="SFP73338.1"/>
    </source>
</evidence>
<protein>
    <recommendedName>
        <fullName evidence="1">Stage 0 sporulation protein A homolog</fullName>
    </recommendedName>
</protein>
<dbReference type="SMART" id="SM00342">
    <property type="entry name" value="HTH_ARAC"/>
    <property type="match status" value="1"/>
</dbReference>
<dbReference type="PROSITE" id="PS01124">
    <property type="entry name" value="HTH_ARAC_FAMILY_2"/>
    <property type="match status" value="1"/>
</dbReference>
<keyword evidence="4" id="KW-0804">Transcription</keyword>
<keyword evidence="10" id="KW-1185">Reference proteome</keyword>
<dbReference type="InterPro" id="IPR009057">
    <property type="entry name" value="Homeodomain-like_sf"/>
</dbReference>
<dbReference type="PANTHER" id="PTHR43280:SF2">
    <property type="entry name" value="HTH-TYPE TRANSCRIPTIONAL REGULATOR EXSA"/>
    <property type="match status" value="1"/>
</dbReference>
<evidence type="ECO:0000256" key="1">
    <source>
        <dbReference type="ARBA" id="ARBA00018672"/>
    </source>
</evidence>
<evidence type="ECO:0000259" key="7">
    <source>
        <dbReference type="PROSITE" id="PS01124"/>
    </source>
</evidence>
<dbReference type="Pfam" id="PF12833">
    <property type="entry name" value="HTH_18"/>
    <property type="match status" value="1"/>
</dbReference>
<dbReference type="SUPFAM" id="SSF46689">
    <property type="entry name" value="Homeodomain-like"/>
    <property type="match status" value="2"/>
</dbReference>
<evidence type="ECO:0000256" key="5">
    <source>
        <dbReference type="ARBA" id="ARBA00024867"/>
    </source>
</evidence>
<evidence type="ECO:0000256" key="3">
    <source>
        <dbReference type="ARBA" id="ARBA00023125"/>
    </source>
</evidence>
<dbReference type="GO" id="GO:0043565">
    <property type="term" value="F:sequence-specific DNA binding"/>
    <property type="evidence" value="ECO:0007669"/>
    <property type="project" value="InterPro"/>
</dbReference>
<evidence type="ECO:0000256" key="2">
    <source>
        <dbReference type="ARBA" id="ARBA00023015"/>
    </source>
</evidence>
<keyword evidence="6" id="KW-0597">Phosphoprotein</keyword>
<organism evidence="9 10">
    <name type="scientific">Butyrivibrio proteoclasticus</name>
    <dbReference type="NCBI Taxonomy" id="43305"/>
    <lineage>
        <taxon>Bacteria</taxon>
        <taxon>Bacillati</taxon>
        <taxon>Bacillota</taxon>
        <taxon>Clostridia</taxon>
        <taxon>Lachnospirales</taxon>
        <taxon>Lachnospiraceae</taxon>
        <taxon>Butyrivibrio</taxon>
    </lineage>
</organism>
<comment type="function">
    <text evidence="5">May play the central regulatory role in sporulation. It may be an element of the effector pathway responsible for the activation of sporulation genes in response to nutritional stress. Spo0A may act in concert with spo0H (a sigma factor) to control the expression of some genes that are critical to the sporulation process.</text>
</comment>
<dbReference type="PANTHER" id="PTHR43280">
    <property type="entry name" value="ARAC-FAMILY TRANSCRIPTIONAL REGULATOR"/>
    <property type="match status" value="1"/>
</dbReference>
<evidence type="ECO:0000256" key="6">
    <source>
        <dbReference type="PROSITE-ProRule" id="PRU00169"/>
    </source>
</evidence>
<evidence type="ECO:0000313" key="10">
    <source>
        <dbReference type="Proteomes" id="UP000182624"/>
    </source>
</evidence>
<dbReference type="Gene3D" id="1.10.10.60">
    <property type="entry name" value="Homeodomain-like"/>
    <property type="match status" value="2"/>
</dbReference>
<feature type="domain" description="Response regulatory" evidence="8">
    <location>
        <begin position="3"/>
        <end position="120"/>
    </location>
</feature>
<dbReference type="RefSeq" id="WP_074885725.1">
    <property type="nucleotide sequence ID" value="NZ_FOXO01000007.1"/>
</dbReference>
<dbReference type="OrthoDB" id="9794370at2"/>
<dbReference type="PROSITE" id="PS00041">
    <property type="entry name" value="HTH_ARAC_FAMILY_1"/>
    <property type="match status" value="1"/>
</dbReference>
<dbReference type="Pfam" id="PF00072">
    <property type="entry name" value="Response_reg"/>
    <property type="match status" value="1"/>
</dbReference>
<dbReference type="GO" id="GO:0003700">
    <property type="term" value="F:DNA-binding transcription factor activity"/>
    <property type="evidence" value="ECO:0007669"/>
    <property type="project" value="InterPro"/>
</dbReference>
<gene>
    <name evidence="9" type="ORF">SAMN04487928_10723</name>
</gene>
<dbReference type="PRINTS" id="PR00032">
    <property type="entry name" value="HTHARAC"/>
</dbReference>
<dbReference type="InterPro" id="IPR041522">
    <property type="entry name" value="CdaR_GGDEF"/>
</dbReference>
<dbReference type="AlphaFoldDB" id="A0A1I5SRP3"/>